<accession>A0ABN2Q2M1</accession>
<gene>
    <name evidence="2" type="ORF">GCM10009775_36900</name>
</gene>
<name>A0ABN2Q2M1_9MICO</name>
<evidence type="ECO:0000313" key="3">
    <source>
        <dbReference type="Proteomes" id="UP001501343"/>
    </source>
</evidence>
<protein>
    <recommendedName>
        <fullName evidence="1">DUF5655 domain-containing protein</fullName>
    </recommendedName>
</protein>
<feature type="domain" description="DUF5655" evidence="1">
    <location>
        <begin position="73"/>
        <end position="178"/>
    </location>
</feature>
<dbReference type="Proteomes" id="UP001501343">
    <property type="component" value="Unassembled WGS sequence"/>
</dbReference>
<dbReference type="EMBL" id="BAAAOF010000009">
    <property type="protein sequence ID" value="GAA1941751.1"/>
    <property type="molecule type" value="Genomic_DNA"/>
</dbReference>
<dbReference type="RefSeq" id="WP_248151825.1">
    <property type="nucleotide sequence ID" value="NZ_BAAAOF010000009.1"/>
</dbReference>
<evidence type="ECO:0000313" key="2">
    <source>
        <dbReference type="EMBL" id="GAA1941751.1"/>
    </source>
</evidence>
<evidence type="ECO:0000259" key="1">
    <source>
        <dbReference type="Pfam" id="PF18899"/>
    </source>
</evidence>
<dbReference type="Pfam" id="PF14117">
    <property type="entry name" value="DUF4287"/>
    <property type="match status" value="1"/>
</dbReference>
<reference evidence="2 3" key="1">
    <citation type="journal article" date="2019" name="Int. J. Syst. Evol. Microbiol.">
        <title>The Global Catalogue of Microorganisms (GCM) 10K type strain sequencing project: providing services to taxonomists for standard genome sequencing and annotation.</title>
        <authorList>
            <consortium name="The Broad Institute Genomics Platform"/>
            <consortium name="The Broad Institute Genome Sequencing Center for Infectious Disease"/>
            <person name="Wu L."/>
            <person name="Ma J."/>
        </authorList>
    </citation>
    <scope>NUCLEOTIDE SEQUENCE [LARGE SCALE GENOMIC DNA]</scope>
    <source>
        <strain evidence="2 3">JCM 14900</strain>
    </source>
</reference>
<proteinExistence type="predicted"/>
<organism evidence="2 3">
    <name type="scientific">Microbacterium aoyamense</name>
    <dbReference type="NCBI Taxonomy" id="344166"/>
    <lineage>
        <taxon>Bacteria</taxon>
        <taxon>Bacillati</taxon>
        <taxon>Actinomycetota</taxon>
        <taxon>Actinomycetes</taxon>
        <taxon>Micrococcales</taxon>
        <taxon>Microbacteriaceae</taxon>
        <taxon>Microbacterium</taxon>
    </lineage>
</organism>
<keyword evidence="3" id="KW-1185">Reference proteome</keyword>
<dbReference type="Pfam" id="PF18899">
    <property type="entry name" value="DUF5655"/>
    <property type="match status" value="1"/>
</dbReference>
<dbReference type="InterPro" id="IPR025629">
    <property type="entry name" value="DUF4287"/>
</dbReference>
<comment type="caution">
    <text evidence="2">The sequence shown here is derived from an EMBL/GenBank/DDBJ whole genome shotgun (WGS) entry which is preliminary data.</text>
</comment>
<dbReference type="InterPro" id="IPR043714">
    <property type="entry name" value="DUF5655"/>
</dbReference>
<sequence>MDPAIQSMIDNLPTNTGKSLDEWFVVLDAAGLEKHGEMMSLLKSEHGVTHGYANGIVLQYRARGTSSSDDDLVEAQYSGAKSALRPIYEALRSFAVGLGPDVEVAPKKASVSLRRSKQFALVEPASAKRVQLGLNLRGVEPVGRLEAYSGMCTHRVSLTSVDEVDDEVRGWLAQAYALA</sequence>